<evidence type="ECO:0000256" key="4">
    <source>
        <dbReference type="SAM" id="SignalP"/>
    </source>
</evidence>
<dbReference type="SUPFAM" id="SSF48726">
    <property type="entry name" value="Immunoglobulin"/>
    <property type="match status" value="1"/>
</dbReference>
<keyword evidence="4" id="KW-0732">Signal</keyword>
<dbReference type="Gene3D" id="3.80.10.10">
    <property type="entry name" value="Ribonuclease Inhibitor"/>
    <property type="match status" value="1"/>
</dbReference>
<organism evidence="6 7">
    <name type="scientific">Porites lobata</name>
    <dbReference type="NCBI Taxonomy" id="104759"/>
    <lineage>
        <taxon>Eukaryota</taxon>
        <taxon>Metazoa</taxon>
        <taxon>Cnidaria</taxon>
        <taxon>Anthozoa</taxon>
        <taxon>Hexacorallia</taxon>
        <taxon>Scleractinia</taxon>
        <taxon>Fungiina</taxon>
        <taxon>Poritidae</taxon>
        <taxon>Porites</taxon>
    </lineage>
</organism>
<comment type="caution">
    <text evidence="6">The sequence shown here is derived from an EMBL/GenBank/DDBJ whole genome shotgun (WGS) entry which is preliminary data.</text>
</comment>
<name>A0ABN8PUP5_9CNID</name>
<feature type="chain" id="PRO_5046726416" description="CUB domain-containing protein" evidence="4">
    <location>
        <begin position="25"/>
        <end position="283"/>
    </location>
</feature>
<evidence type="ECO:0000313" key="6">
    <source>
        <dbReference type="EMBL" id="CAH3151261.1"/>
    </source>
</evidence>
<dbReference type="InterPro" id="IPR000859">
    <property type="entry name" value="CUB_dom"/>
</dbReference>
<evidence type="ECO:0000256" key="3">
    <source>
        <dbReference type="PROSITE-ProRule" id="PRU00059"/>
    </source>
</evidence>
<keyword evidence="1" id="KW-0677">Repeat</keyword>
<accession>A0ABN8PUP5</accession>
<dbReference type="PANTHER" id="PTHR24251:SF30">
    <property type="entry name" value="MEMBRANE FRIZZLED-RELATED PROTEIN"/>
    <property type="match status" value="1"/>
</dbReference>
<dbReference type="PROSITE" id="PS01180">
    <property type="entry name" value="CUB"/>
    <property type="match status" value="1"/>
</dbReference>
<dbReference type="EMBL" id="CALNXK010000091">
    <property type="protein sequence ID" value="CAH3151261.1"/>
    <property type="molecule type" value="Genomic_DNA"/>
</dbReference>
<feature type="domain" description="CUB" evidence="5">
    <location>
        <begin position="27"/>
        <end position="135"/>
    </location>
</feature>
<dbReference type="Gene3D" id="2.60.120.290">
    <property type="entry name" value="Spermadhesin, CUB domain"/>
    <property type="match status" value="1"/>
</dbReference>
<dbReference type="CDD" id="cd00041">
    <property type="entry name" value="CUB"/>
    <property type="match status" value="1"/>
</dbReference>
<evidence type="ECO:0000256" key="2">
    <source>
        <dbReference type="ARBA" id="ARBA00023157"/>
    </source>
</evidence>
<feature type="signal peptide" evidence="4">
    <location>
        <begin position="1"/>
        <end position="24"/>
    </location>
</feature>
<protein>
    <recommendedName>
        <fullName evidence="5">CUB domain-containing protein</fullName>
    </recommendedName>
</protein>
<keyword evidence="7" id="KW-1185">Reference proteome</keyword>
<dbReference type="PANTHER" id="PTHR24251">
    <property type="entry name" value="OVOCHYMASE-RELATED"/>
    <property type="match status" value="1"/>
</dbReference>
<keyword evidence="2" id="KW-1015">Disulfide bond</keyword>
<gene>
    <name evidence="6" type="ORF">PLOB_00048494</name>
</gene>
<dbReference type="InterPro" id="IPR036179">
    <property type="entry name" value="Ig-like_dom_sf"/>
</dbReference>
<dbReference type="InterPro" id="IPR032675">
    <property type="entry name" value="LRR_dom_sf"/>
</dbReference>
<dbReference type="Proteomes" id="UP001159405">
    <property type="component" value="Unassembled WGS sequence"/>
</dbReference>
<dbReference type="SUPFAM" id="SSF52058">
    <property type="entry name" value="L domain-like"/>
    <property type="match status" value="1"/>
</dbReference>
<dbReference type="InterPro" id="IPR035914">
    <property type="entry name" value="Sperma_CUB_dom_sf"/>
</dbReference>
<sequence length="283" mass="31424">MPLQGGVFLGLILVSVWTVEVVHTLPCLFSVNGSSGFISSSGTKNYNECTWIITAPSNHTVKLKFMIFSLSNDPRENQTRIQVHDGKRKNDTILGIFSGARRPFIIQTSGRFMMVALQKDSVSTPCNFKGTYYTSQKKEKPRIRLPLPVVRSVPGHYIWFLLEGTPPINSTLVNTSTPLKGVYIIKGIELNRTGNYTLLAENEEGTDSKTVEVTFLDCNHLCHSTGSITSSGKVTNEHNCHKSHITHNWNCIPTTTTKLDLENNDIKVLPSGIFSNLLSLQTL</sequence>
<proteinExistence type="predicted"/>
<reference evidence="6 7" key="1">
    <citation type="submission" date="2022-05" db="EMBL/GenBank/DDBJ databases">
        <authorList>
            <consortium name="Genoscope - CEA"/>
            <person name="William W."/>
        </authorList>
    </citation>
    <scope>NUCLEOTIDE SEQUENCE [LARGE SCALE GENOMIC DNA]</scope>
</reference>
<dbReference type="Pfam" id="PF00431">
    <property type="entry name" value="CUB"/>
    <property type="match status" value="1"/>
</dbReference>
<comment type="caution">
    <text evidence="3">Lacks conserved residue(s) required for the propagation of feature annotation.</text>
</comment>
<evidence type="ECO:0000256" key="1">
    <source>
        <dbReference type="ARBA" id="ARBA00022737"/>
    </source>
</evidence>
<dbReference type="SMART" id="SM00042">
    <property type="entry name" value="CUB"/>
    <property type="match status" value="1"/>
</dbReference>
<evidence type="ECO:0000313" key="7">
    <source>
        <dbReference type="Proteomes" id="UP001159405"/>
    </source>
</evidence>
<evidence type="ECO:0000259" key="5">
    <source>
        <dbReference type="PROSITE" id="PS01180"/>
    </source>
</evidence>
<dbReference type="SUPFAM" id="SSF49854">
    <property type="entry name" value="Spermadhesin, CUB domain"/>
    <property type="match status" value="1"/>
</dbReference>